<feature type="region of interest" description="Disordered" evidence="9">
    <location>
        <begin position="227"/>
        <end position="271"/>
    </location>
</feature>
<dbReference type="InterPro" id="IPR011009">
    <property type="entry name" value="Kinase-like_dom_sf"/>
</dbReference>
<comment type="catalytic activity">
    <reaction evidence="7">
        <text>L-threonyl-[protein] + ATP = O-phospho-L-threonyl-[protein] + ADP + H(+)</text>
        <dbReference type="Rhea" id="RHEA:46608"/>
        <dbReference type="Rhea" id="RHEA-COMP:11060"/>
        <dbReference type="Rhea" id="RHEA-COMP:11605"/>
        <dbReference type="ChEBI" id="CHEBI:15378"/>
        <dbReference type="ChEBI" id="CHEBI:30013"/>
        <dbReference type="ChEBI" id="CHEBI:30616"/>
        <dbReference type="ChEBI" id="CHEBI:61977"/>
        <dbReference type="ChEBI" id="CHEBI:456216"/>
        <dbReference type="EC" id="2.7.11.22"/>
    </reaction>
</comment>
<keyword evidence="2" id="KW-0723">Serine/threonine-protein kinase</keyword>
<reference evidence="12" key="1">
    <citation type="submission" date="2016-09" db="EMBL/GenBank/DDBJ databases">
        <authorList>
            <person name="Jeantristanb JTB J.-T."/>
            <person name="Ricardo R."/>
        </authorList>
    </citation>
    <scope>NUCLEOTIDE SEQUENCE [LARGE SCALE GENOMIC DNA]</scope>
</reference>
<organism evidence="11 12">
    <name type="scientific">Microbotryum intermedium</name>
    <dbReference type="NCBI Taxonomy" id="269621"/>
    <lineage>
        <taxon>Eukaryota</taxon>
        <taxon>Fungi</taxon>
        <taxon>Dikarya</taxon>
        <taxon>Basidiomycota</taxon>
        <taxon>Pucciniomycotina</taxon>
        <taxon>Microbotryomycetes</taxon>
        <taxon>Microbotryales</taxon>
        <taxon>Microbotryaceae</taxon>
        <taxon>Microbotryum</taxon>
    </lineage>
</organism>
<evidence type="ECO:0000256" key="4">
    <source>
        <dbReference type="ARBA" id="ARBA00022741"/>
    </source>
</evidence>
<dbReference type="EMBL" id="FMSP01000018">
    <property type="protein sequence ID" value="SCV73378.1"/>
    <property type="molecule type" value="Genomic_DNA"/>
</dbReference>
<dbReference type="Pfam" id="PF00069">
    <property type="entry name" value="Pkinase"/>
    <property type="match status" value="1"/>
</dbReference>
<evidence type="ECO:0000256" key="5">
    <source>
        <dbReference type="ARBA" id="ARBA00022777"/>
    </source>
</evidence>
<dbReference type="GO" id="GO:0005524">
    <property type="term" value="F:ATP binding"/>
    <property type="evidence" value="ECO:0007669"/>
    <property type="project" value="UniProtKB-KW"/>
</dbReference>
<dbReference type="InterPro" id="IPR000719">
    <property type="entry name" value="Prot_kinase_dom"/>
</dbReference>
<dbReference type="SMART" id="SM00220">
    <property type="entry name" value="S_TKc"/>
    <property type="match status" value="1"/>
</dbReference>
<accession>A0A238FQ99</accession>
<evidence type="ECO:0000256" key="3">
    <source>
        <dbReference type="ARBA" id="ARBA00022679"/>
    </source>
</evidence>
<dbReference type="InterPro" id="IPR050108">
    <property type="entry name" value="CDK"/>
</dbReference>
<evidence type="ECO:0000256" key="6">
    <source>
        <dbReference type="ARBA" id="ARBA00022840"/>
    </source>
</evidence>
<feature type="domain" description="Protein kinase" evidence="10">
    <location>
        <begin position="1"/>
        <end position="308"/>
    </location>
</feature>
<keyword evidence="12" id="KW-1185">Reference proteome</keyword>
<feature type="compositionally biased region" description="Pro residues" evidence="9">
    <location>
        <begin position="250"/>
        <end position="261"/>
    </location>
</feature>
<evidence type="ECO:0000256" key="1">
    <source>
        <dbReference type="ARBA" id="ARBA00012425"/>
    </source>
</evidence>
<evidence type="ECO:0000313" key="12">
    <source>
        <dbReference type="Proteomes" id="UP000198372"/>
    </source>
</evidence>
<evidence type="ECO:0000256" key="2">
    <source>
        <dbReference type="ARBA" id="ARBA00022527"/>
    </source>
</evidence>
<evidence type="ECO:0000259" key="10">
    <source>
        <dbReference type="PROSITE" id="PS50011"/>
    </source>
</evidence>
<dbReference type="Gene3D" id="1.10.510.10">
    <property type="entry name" value="Transferase(Phosphotransferase) domain 1"/>
    <property type="match status" value="1"/>
</dbReference>
<name>A0A238FQ99_9BASI</name>
<proteinExistence type="predicted"/>
<evidence type="ECO:0000256" key="8">
    <source>
        <dbReference type="ARBA" id="ARBA00048367"/>
    </source>
</evidence>
<dbReference type="EC" id="2.7.11.22" evidence="1"/>
<protein>
    <recommendedName>
        <fullName evidence="1">cyclin-dependent kinase</fullName>
        <ecNumber evidence="1">2.7.11.22</ecNumber>
    </recommendedName>
</protein>
<comment type="catalytic activity">
    <reaction evidence="8">
        <text>L-seryl-[protein] + ATP = O-phospho-L-seryl-[protein] + ADP + H(+)</text>
        <dbReference type="Rhea" id="RHEA:17989"/>
        <dbReference type="Rhea" id="RHEA-COMP:9863"/>
        <dbReference type="Rhea" id="RHEA-COMP:11604"/>
        <dbReference type="ChEBI" id="CHEBI:15378"/>
        <dbReference type="ChEBI" id="CHEBI:29999"/>
        <dbReference type="ChEBI" id="CHEBI:30616"/>
        <dbReference type="ChEBI" id="CHEBI:83421"/>
        <dbReference type="ChEBI" id="CHEBI:456216"/>
        <dbReference type="EC" id="2.7.11.22"/>
    </reaction>
</comment>
<evidence type="ECO:0000256" key="9">
    <source>
        <dbReference type="SAM" id="MobiDB-lite"/>
    </source>
</evidence>
<dbReference type="STRING" id="269621.A0A238FQ99"/>
<keyword evidence="5" id="KW-0418">Kinase</keyword>
<feature type="compositionally biased region" description="Acidic residues" evidence="9">
    <location>
        <begin position="227"/>
        <end position="239"/>
    </location>
</feature>
<dbReference type="PANTHER" id="PTHR24056:SF171">
    <property type="entry name" value="CYCLIN-DEPENDENT KINASE 20"/>
    <property type="match status" value="1"/>
</dbReference>
<dbReference type="SUPFAM" id="SSF56112">
    <property type="entry name" value="Protein kinase-like (PK-like)"/>
    <property type="match status" value="1"/>
</dbReference>
<gene>
    <name evidence="11" type="ORF">BQ2448_7304</name>
</gene>
<keyword evidence="3" id="KW-0808">Transferase</keyword>
<evidence type="ECO:0000313" key="11">
    <source>
        <dbReference type="EMBL" id="SCV73378.1"/>
    </source>
</evidence>
<keyword evidence="4" id="KW-0547">Nucleotide-binding</keyword>
<sequence length="406" mass="45204">MTLQVEDYNLDHPATLHTVGTLQGRAVHVIASTVTPLASGPASRHFLASLSQPLSARAGQDSAQDRIVIKVVLALLNAYESSTHYSILTPFYPYTLRALLDNPHFVPSSPSYAPFALALSRQLVQALHHLHHNLSLAHRDLNPSNIVIASNGRLKLIDFGCCIPTASSSTSTSDRVVDGPKGLEHDFGTLPYRAPELIFGSNSYDPKGLDRWMLGCTLAEFWTPFEEEPRDEGSDDSDEASNIQDGYWSDPPPPRAEPSFPPISTSSCTNGAQARAPLRQSLFTLPSRNPTDFSLLSSIFSTLGTPTLQTWPEARHLPSFGYFVFQEHPVDQGWVRRRCVFLEEVDEEKRNGLDVLEEVMFGLVRISQRERWSVERCLQGVGRDVVDTEGMIERGELARWLEELMH</sequence>
<dbReference type="GO" id="GO:0005634">
    <property type="term" value="C:nucleus"/>
    <property type="evidence" value="ECO:0007669"/>
    <property type="project" value="TreeGrafter"/>
</dbReference>
<dbReference type="PANTHER" id="PTHR24056">
    <property type="entry name" value="CELL DIVISION PROTEIN KINASE"/>
    <property type="match status" value="1"/>
</dbReference>
<dbReference type="GO" id="GO:0004693">
    <property type="term" value="F:cyclin-dependent protein serine/threonine kinase activity"/>
    <property type="evidence" value="ECO:0007669"/>
    <property type="project" value="UniProtKB-EC"/>
</dbReference>
<dbReference type="AlphaFoldDB" id="A0A238FQ99"/>
<keyword evidence="6" id="KW-0067">ATP-binding</keyword>
<dbReference type="Proteomes" id="UP000198372">
    <property type="component" value="Unassembled WGS sequence"/>
</dbReference>
<dbReference type="OrthoDB" id="413582at2759"/>
<evidence type="ECO:0000256" key="7">
    <source>
        <dbReference type="ARBA" id="ARBA00047811"/>
    </source>
</evidence>
<dbReference type="PROSITE" id="PS50011">
    <property type="entry name" value="PROTEIN_KINASE_DOM"/>
    <property type="match status" value="1"/>
</dbReference>